<evidence type="ECO:0000313" key="3">
    <source>
        <dbReference type="Proteomes" id="UP000184031"/>
    </source>
</evidence>
<protein>
    <submittedName>
        <fullName evidence="2">Uncharacterized protein</fullName>
    </submittedName>
</protein>
<dbReference type="OrthoDB" id="4166375at2"/>
<name>A0A1M6SJS7_9FLAO</name>
<dbReference type="EMBL" id="FRAT01000002">
    <property type="protein sequence ID" value="SHK44849.1"/>
    <property type="molecule type" value="Genomic_DNA"/>
</dbReference>
<dbReference type="Proteomes" id="UP000184031">
    <property type="component" value="Unassembled WGS sequence"/>
</dbReference>
<dbReference type="RefSeq" id="WP_072877814.1">
    <property type="nucleotide sequence ID" value="NZ_FOKU01000002.1"/>
</dbReference>
<dbReference type="EMBL" id="FOKU01000002">
    <property type="protein sequence ID" value="SFB81191.1"/>
    <property type="molecule type" value="Genomic_DNA"/>
</dbReference>
<keyword evidence="4" id="KW-1185">Reference proteome</keyword>
<gene>
    <name evidence="1" type="ORF">SAMN04487891_102475</name>
    <name evidence="2" type="ORF">SAMN05216293_1156</name>
</gene>
<proteinExistence type="predicted"/>
<reference evidence="2 3" key="1">
    <citation type="submission" date="2016-11" db="EMBL/GenBank/DDBJ databases">
        <authorList>
            <person name="Varghese N."/>
            <person name="Submissions S."/>
        </authorList>
    </citation>
    <scope>NUCLEOTIDE SEQUENCE [LARGE SCALE GENOMIC DNA]</scope>
    <source>
        <strain evidence="2 3">CGMCC 1.12174</strain>
        <strain evidence="1 4">DSM 26351</strain>
    </source>
</reference>
<evidence type="ECO:0000313" key="2">
    <source>
        <dbReference type="EMBL" id="SHK44849.1"/>
    </source>
</evidence>
<sequence length="239" mass="28181">MENSELREQIINLGKKFVQELQLDPGVDTFSKWMAHYIAEKMTVAEQPLSDENRREAEKECFEIILELWKHRWSLPSHKRPLEEFEPILKTLERLDPESQDPFFYNSFDYELSELEKDNPDLKEVIDFTNMALQIDKAARIWIQFVLNQAALKANNEKTVSFLDNSINIQDNQDTGIIRIVLDGDSTIGFENDKADEVEKKYLTEKLKKRIEELEKFSKLNDFLLEKYKKDLATIETDK</sequence>
<dbReference type="AlphaFoldDB" id="A0A1M6SJS7"/>
<accession>A0A1M6SJS7</accession>
<dbReference type="Proteomes" id="UP000198940">
    <property type="component" value="Unassembled WGS sequence"/>
</dbReference>
<evidence type="ECO:0000313" key="1">
    <source>
        <dbReference type="EMBL" id="SFB81191.1"/>
    </source>
</evidence>
<evidence type="ECO:0000313" key="4">
    <source>
        <dbReference type="Proteomes" id="UP000198940"/>
    </source>
</evidence>
<comment type="caution">
    <text evidence="2">The sequence shown here is derived from an EMBL/GenBank/DDBJ whole genome shotgun (WGS) entry which is preliminary data.</text>
</comment>
<organism evidence="2 3">
    <name type="scientific">Flagellimonas taeanensis</name>
    <dbReference type="NCBI Taxonomy" id="1005926"/>
    <lineage>
        <taxon>Bacteria</taxon>
        <taxon>Pseudomonadati</taxon>
        <taxon>Bacteroidota</taxon>
        <taxon>Flavobacteriia</taxon>
        <taxon>Flavobacteriales</taxon>
        <taxon>Flavobacteriaceae</taxon>
        <taxon>Flagellimonas</taxon>
    </lineage>
</organism>